<name>A0A1H5CP54_9ACTN</name>
<keyword evidence="5" id="KW-0449">Lipoprotein</keyword>
<dbReference type="CDD" id="cd13585">
    <property type="entry name" value="PBP2_TMBP_like"/>
    <property type="match status" value="1"/>
</dbReference>
<dbReference type="RefSeq" id="WP_216094206.1">
    <property type="nucleotide sequence ID" value="NZ_FNUC01000001.1"/>
</dbReference>
<gene>
    <name evidence="6" type="ORF">SAMN04488561_0259</name>
</gene>
<dbReference type="Pfam" id="PF13416">
    <property type="entry name" value="SBP_bac_8"/>
    <property type="match status" value="1"/>
</dbReference>
<keyword evidence="1" id="KW-1003">Cell membrane</keyword>
<dbReference type="InterPro" id="IPR050490">
    <property type="entry name" value="Bact_solute-bd_prot1"/>
</dbReference>
<dbReference type="Gene3D" id="3.40.190.10">
    <property type="entry name" value="Periplasmic binding protein-like II"/>
    <property type="match status" value="1"/>
</dbReference>
<evidence type="ECO:0000256" key="2">
    <source>
        <dbReference type="ARBA" id="ARBA00022729"/>
    </source>
</evidence>
<evidence type="ECO:0000256" key="1">
    <source>
        <dbReference type="ARBA" id="ARBA00022475"/>
    </source>
</evidence>
<dbReference type="SUPFAM" id="SSF53850">
    <property type="entry name" value="Periplasmic binding protein-like II"/>
    <property type="match status" value="1"/>
</dbReference>
<dbReference type="Proteomes" id="UP000181980">
    <property type="component" value="Unassembled WGS sequence"/>
</dbReference>
<protein>
    <submittedName>
        <fullName evidence="6">Carbohydrate ABC transporter substrate-binding protein, CUT1 family</fullName>
    </submittedName>
</protein>
<evidence type="ECO:0000256" key="5">
    <source>
        <dbReference type="ARBA" id="ARBA00023288"/>
    </source>
</evidence>
<dbReference type="PANTHER" id="PTHR43649:SF33">
    <property type="entry name" value="POLYGALACTURONAN_RHAMNOGALACTURONAN-BINDING PROTEIN YTCQ"/>
    <property type="match status" value="1"/>
</dbReference>
<dbReference type="InterPro" id="IPR006311">
    <property type="entry name" value="TAT_signal"/>
</dbReference>
<evidence type="ECO:0000313" key="7">
    <source>
        <dbReference type="Proteomes" id="UP000181980"/>
    </source>
</evidence>
<dbReference type="PROSITE" id="PS51318">
    <property type="entry name" value="TAT"/>
    <property type="match status" value="1"/>
</dbReference>
<dbReference type="PANTHER" id="PTHR43649">
    <property type="entry name" value="ARABINOSE-BINDING PROTEIN-RELATED"/>
    <property type="match status" value="1"/>
</dbReference>
<organism evidence="6 7">
    <name type="scientific">Jiangella alba</name>
    <dbReference type="NCBI Taxonomy" id="561176"/>
    <lineage>
        <taxon>Bacteria</taxon>
        <taxon>Bacillati</taxon>
        <taxon>Actinomycetota</taxon>
        <taxon>Actinomycetes</taxon>
        <taxon>Jiangellales</taxon>
        <taxon>Jiangellaceae</taxon>
        <taxon>Jiangella</taxon>
    </lineage>
</organism>
<accession>A0A1H5CP54</accession>
<dbReference type="STRING" id="561176.SAMN04488561_0259"/>
<evidence type="ECO:0000313" key="6">
    <source>
        <dbReference type="EMBL" id="SED68509.1"/>
    </source>
</evidence>
<keyword evidence="7" id="KW-1185">Reference proteome</keyword>
<evidence type="ECO:0000256" key="3">
    <source>
        <dbReference type="ARBA" id="ARBA00023136"/>
    </source>
</evidence>
<reference evidence="7" key="1">
    <citation type="submission" date="2016-10" db="EMBL/GenBank/DDBJ databases">
        <authorList>
            <person name="Varghese N."/>
            <person name="Submissions S."/>
        </authorList>
    </citation>
    <scope>NUCLEOTIDE SEQUENCE [LARGE SCALE GENOMIC DNA]</scope>
    <source>
        <strain evidence="7">DSM 45237</strain>
    </source>
</reference>
<keyword evidence="2" id="KW-0732">Signal</keyword>
<evidence type="ECO:0000256" key="4">
    <source>
        <dbReference type="ARBA" id="ARBA00023139"/>
    </source>
</evidence>
<keyword evidence="4" id="KW-0564">Palmitate</keyword>
<dbReference type="AlphaFoldDB" id="A0A1H5CP54"/>
<sequence length="446" mass="47399">MPFTPDHPAGGVGPLSRRRLLQLMGAAAAVPVLGSTTGCESPGSTSGGGGDSGGDTLTFVYRGDANQQEAFKQLFAEFNKVEPDIKLKAQGIAADTWGDFSNTVATRIAGGQVPDIIQIATEGQRIFASKDLLEPLEPYLERDKDIVDDYFADIDPNLVEWNTKYASHDGQTYYIPGGYNTVCFWYNTETWAAAGATPPAPGWTWDDFLVAAEQLKAAGVYILPIGSDPFTAIMPWMLTNGGSPLDEDWATATFDSPQSIESLQFCRDLIANGYAPEPGGAFDAGEALTKGTLAAIAGGRWPVIDMRRLELVDKMAIVPMPQKAGPGSPVGWDAWPITKASEKKDAAWTFIKFMMSKEAGEYYASIGGTIVPARLSVANSPAFTDNAPEGTTALAEAISYATPVPSPDRGAEVQTAMINAWDKALSGNEAPEAALAQANEELAGLL</sequence>
<dbReference type="InterPro" id="IPR006059">
    <property type="entry name" value="SBP"/>
</dbReference>
<dbReference type="EMBL" id="FNUC01000001">
    <property type="protein sequence ID" value="SED68509.1"/>
    <property type="molecule type" value="Genomic_DNA"/>
</dbReference>
<keyword evidence="3" id="KW-0472">Membrane</keyword>
<proteinExistence type="predicted"/>